<organism evidence="2 3">
    <name type="scientific">Legionella bononiensis</name>
    <dbReference type="NCBI Taxonomy" id="2793102"/>
    <lineage>
        <taxon>Bacteria</taxon>
        <taxon>Pseudomonadati</taxon>
        <taxon>Pseudomonadota</taxon>
        <taxon>Gammaproteobacteria</taxon>
        <taxon>Legionellales</taxon>
        <taxon>Legionellaceae</taxon>
        <taxon>Legionella</taxon>
    </lineage>
</organism>
<dbReference type="RefSeq" id="WP_203110950.1">
    <property type="nucleotide sequence ID" value="NZ_JADOBG010000020.1"/>
</dbReference>
<keyword evidence="1" id="KW-1133">Transmembrane helix</keyword>
<keyword evidence="1" id="KW-0472">Membrane</keyword>
<evidence type="ECO:0008006" key="4">
    <source>
        <dbReference type="Google" id="ProtNLM"/>
    </source>
</evidence>
<name>A0ABS1W9T6_9GAMM</name>
<feature type="transmembrane region" description="Helical" evidence="1">
    <location>
        <begin position="86"/>
        <end position="105"/>
    </location>
</feature>
<protein>
    <recommendedName>
        <fullName evidence="4">Transmembrane protein</fullName>
    </recommendedName>
</protein>
<keyword evidence="3" id="KW-1185">Reference proteome</keyword>
<proteinExistence type="predicted"/>
<sequence length="111" mass="12735">MNSRKKTKIEIMMIAKRLKIHQHRLQIHKAYLRKVLHQYGVLIAVLLSPTIFIAVKYRKSGRFLSVLLNTLAITAPRLLVKNLGKANTVPFILIQTLVTAGFTFLTNKIKR</sequence>
<keyword evidence="1" id="KW-0812">Transmembrane</keyword>
<dbReference type="EMBL" id="JADWVN010000009">
    <property type="protein sequence ID" value="MBL7526117.1"/>
    <property type="molecule type" value="Genomic_DNA"/>
</dbReference>
<gene>
    <name evidence="2" type="ORF">I5282_05975</name>
</gene>
<reference evidence="2 3" key="1">
    <citation type="submission" date="2020-12" db="EMBL/GenBank/DDBJ databases">
        <title>WGS of Legionella: environmental sample.</title>
        <authorList>
            <person name="Cristino S."/>
            <person name="Girolamini L."/>
            <person name="Salaris S."/>
            <person name="Pascale M.R."/>
            <person name="Mazzotta M."/>
            <person name="Orsini M."/>
            <person name="Grottola A."/>
        </authorList>
    </citation>
    <scope>NUCLEOTIDE SEQUENCE [LARGE SCALE GENOMIC DNA]</scope>
    <source>
        <strain evidence="2 3">30cs62</strain>
    </source>
</reference>
<comment type="caution">
    <text evidence="2">The sequence shown here is derived from an EMBL/GenBank/DDBJ whole genome shotgun (WGS) entry which is preliminary data.</text>
</comment>
<evidence type="ECO:0000313" key="3">
    <source>
        <dbReference type="Proteomes" id="UP000809910"/>
    </source>
</evidence>
<evidence type="ECO:0000256" key="1">
    <source>
        <dbReference type="SAM" id="Phobius"/>
    </source>
</evidence>
<dbReference type="Proteomes" id="UP000809910">
    <property type="component" value="Unassembled WGS sequence"/>
</dbReference>
<feature type="transmembrane region" description="Helical" evidence="1">
    <location>
        <begin position="36"/>
        <end position="55"/>
    </location>
</feature>
<evidence type="ECO:0000313" key="2">
    <source>
        <dbReference type="EMBL" id="MBL7526117.1"/>
    </source>
</evidence>
<accession>A0ABS1W9T6</accession>